<feature type="region of interest" description="Disordered" evidence="1">
    <location>
        <begin position="293"/>
        <end position="322"/>
    </location>
</feature>
<name>A0A2Z7BUP3_9LAMI</name>
<accession>A0A2Z7BUP3</accession>
<dbReference type="Proteomes" id="UP000250235">
    <property type="component" value="Unassembled WGS sequence"/>
</dbReference>
<evidence type="ECO:0000313" key="2">
    <source>
        <dbReference type="EMBL" id="KZV38281.1"/>
    </source>
</evidence>
<organism evidence="2 3">
    <name type="scientific">Dorcoceras hygrometricum</name>
    <dbReference type="NCBI Taxonomy" id="472368"/>
    <lineage>
        <taxon>Eukaryota</taxon>
        <taxon>Viridiplantae</taxon>
        <taxon>Streptophyta</taxon>
        <taxon>Embryophyta</taxon>
        <taxon>Tracheophyta</taxon>
        <taxon>Spermatophyta</taxon>
        <taxon>Magnoliopsida</taxon>
        <taxon>eudicotyledons</taxon>
        <taxon>Gunneridae</taxon>
        <taxon>Pentapetalae</taxon>
        <taxon>asterids</taxon>
        <taxon>lamiids</taxon>
        <taxon>Lamiales</taxon>
        <taxon>Gesneriaceae</taxon>
        <taxon>Didymocarpoideae</taxon>
        <taxon>Trichosporeae</taxon>
        <taxon>Loxocarpinae</taxon>
        <taxon>Dorcoceras</taxon>
    </lineage>
</organism>
<evidence type="ECO:0000313" key="3">
    <source>
        <dbReference type="Proteomes" id="UP000250235"/>
    </source>
</evidence>
<sequence length="354" mass="41151">MAMPHTSTNSWSKPDQHLIVKTQVSHKDSTTDEPEVTVEMTPEVDKQADDTSNAAEQEERVECENQTEKECQDGNVSTIAQGENVESTAEDETGVGNRETFMEARHESAQPAQQSTNYTGKRVYDPVEIWEINWVTHFLPKIDPNIRDRGECQLQVYDQWRRFYTSYWLSNIPSMKIVEEFAKIENKLFSWAETDKVSEMLQRRELIWYKMMELHMREAVAENLKNFYKDKPSANQDIMAIRMLEDELAKTMKSVNLFQARADLPVTYHERSKDRVASLKIIPSLTWEEYKAQLAQPTQSTPDKRMDQEQEHQNPEQIAEGQIEEIARTVKNVEELEAEHQDPEKEYLGSVDGQ</sequence>
<proteinExistence type="predicted"/>
<keyword evidence="2" id="KW-0378">Hydrolase</keyword>
<dbReference type="GO" id="GO:0016787">
    <property type="term" value="F:hydrolase activity"/>
    <property type="evidence" value="ECO:0007669"/>
    <property type="project" value="UniProtKB-KW"/>
</dbReference>
<evidence type="ECO:0000256" key="1">
    <source>
        <dbReference type="SAM" id="MobiDB-lite"/>
    </source>
</evidence>
<keyword evidence="3" id="KW-1185">Reference proteome</keyword>
<protein>
    <submittedName>
        <fullName evidence="2">Fatty acid amide hydrolase</fullName>
    </submittedName>
</protein>
<feature type="compositionally biased region" description="Basic and acidic residues" evidence="1">
    <location>
        <begin position="57"/>
        <end position="72"/>
    </location>
</feature>
<feature type="compositionally biased region" description="Polar residues" evidence="1">
    <location>
        <begin position="1"/>
        <end position="13"/>
    </location>
</feature>
<feature type="region of interest" description="Disordered" evidence="1">
    <location>
        <begin position="1"/>
        <end position="94"/>
    </location>
</feature>
<feature type="compositionally biased region" description="Polar residues" evidence="1">
    <location>
        <begin position="74"/>
        <end position="87"/>
    </location>
</feature>
<feature type="compositionally biased region" description="Basic and acidic residues" evidence="1">
    <location>
        <begin position="302"/>
        <end position="314"/>
    </location>
</feature>
<dbReference type="EMBL" id="KV001986">
    <property type="protein sequence ID" value="KZV38281.1"/>
    <property type="molecule type" value="Genomic_DNA"/>
</dbReference>
<reference evidence="2 3" key="1">
    <citation type="journal article" date="2015" name="Proc. Natl. Acad. Sci. U.S.A.">
        <title>The resurrection genome of Boea hygrometrica: A blueprint for survival of dehydration.</title>
        <authorList>
            <person name="Xiao L."/>
            <person name="Yang G."/>
            <person name="Zhang L."/>
            <person name="Yang X."/>
            <person name="Zhao S."/>
            <person name="Ji Z."/>
            <person name="Zhou Q."/>
            <person name="Hu M."/>
            <person name="Wang Y."/>
            <person name="Chen M."/>
            <person name="Xu Y."/>
            <person name="Jin H."/>
            <person name="Xiao X."/>
            <person name="Hu G."/>
            <person name="Bao F."/>
            <person name="Hu Y."/>
            <person name="Wan P."/>
            <person name="Li L."/>
            <person name="Deng X."/>
            <person name="Kuang T."/>
            <person name="Xiang C."/>
            <person name="Zhu J.K."/>
            <person name="Oliver M.J."/>
            <person name="He Y."/>
        </authorList>
    </citation>
    <scope>NUCLEOTIDE SEQUENCE [LARGE SCALE GENOMIC DNA]</scope>
    <source>
        <strain evidence="3">cv. XS01</strain>
    </source>
</reference>
<dbReference type="AlphaFoldDB" id="A0A2Z7BUP3"/>
<gene>
    <name evidence="2" type="ORF">F511_35856</name>
</gene>